<name>A0A9D1FX81_9BACT</name>
<evidence type="ECO:0000256" key="7">
    <source>
        <dbReference type="ARBA" id="ARBA00023157"/>
    </source>
</evidence>
<dbReference type="PRINTS" id="PR00411">
    <property type="entry name" value="PNDRDTASEI"/>
</dbReference>
<dbReference type="Pfam" id="PF07992">
    <property type="entry name" value="Pyr_redox_2"/>
    <property type="match status" value="1"/>
</dbReference>
<dbReference type="PANTHER" id="PTHR22912">
    <property type="entry name" value="DISULFIDE OXIDOREDUCTASE"/>
    <property type="match status" value="1"/>
</dbReference>
<proteinExistence type="inferred from homology"/>
<keyword evidence="3 9" id="KW-0285">Flavoprotein</keyword>
<evidence type="ECO:0000256" key="1">
    <source>
        <dbReference type="ARBA" id="ARBA00001974"/>
    </source>
</evidence>
<keyword evidence="4 9" id="KW-0274">FAD</keyword>
<evidence type="ECO:0000259" key="10">
    <source>
        <dbReference type="Pfam" id="PF02852"/>
    </source>
</evidence>
<comment type="similarity">
    <text evidence="2 9">Belongs to the class-I pyridine nucleotide-disulfide oxidoreductase family.</text>
</comment>
<keyword evidence="5 9" id="KW-0560">Oxidoreductase</keyword>
<dbReference type="Pfam" id="PF02852">
    <property type="entry name" value="Pyr_redox_dim"/>
    <property type="match status" value="1"/>
</dbReference>
<dbReference type="SUPFAM" id="SSF51905">
    <property type="entry name" value="FAD/NAD(P)-binding domain"/>
    <property type="match status" value="2"/>
</dbReference>
<evidence type="ECO:0000256" key="8">
    <source>
        <dbReference type="ARBA" id="ARBA00023284"/>
    </source>
</evidence>
<evidence type="ECO:0000313" key="12">
    <source>
        <dbReference type="EMBL" id="HIS83111.1"/>
    </source>
</evidence>
<dbReference type="InterPro" id="IPR023753">
    <property type="entry name" value="FAD/NAD-binding_dom"/>
</dbReference>
<evidence type="ECO:0000313" key="13">
    <source>
        <dbReference type="Proteomes" id="UP000824139"/>
    </source>
</evidence>
<dbReference type="GO" id="GO:0004148">
    <property type="term" value="F:dihydrolipoyl dehydrogenase (NADH) activity"/>
    <property type="evidence" value="ECO:0007669"/>
    <property type="project" value="TreeGrafter"/>
</dbReference>
<gene>
    <name evidence="12" type="ORF">IAD41_05855</name>
</gene>
<evidence type="ECO:0000256" key="4">
    <source>
        <dbReference type="ARBA" id="ARBA00022827"/>
    </source>
</evidence>
<feature type="domain" description="FAD/NAD(P)-binding" evidence="11">
    <location>
        <begin position="6"/>
        <end position="278"/>
    </location>
</feature>
<reference evidence="12" key="1">
    <citation type="submission" date="2020-10" db="EMBL/GenBank/DDBJ databases">
        <authorList>
            <person name="Gilroy R."/>
        </authorList>
    </citation>
    <scope>NUCLEOTIDE SEQUENCE</scope>
    <source>
        <strain evidence="12">CHK152-2994</strain>
    </source>
</reference>
<dbReference type="EMBL" id="DVJO01000128">
    <property type="protein sequence ID" value="HIS83111.1"/>
    <property type="molecule type" value="Genomic_DNA"/>
</dbReference>
<comment type="cofactor">
    <cofactor evidence="1">
        <name>FAD</name>
        <dbReference type="ChEBI" id="CHEBI:57692"/>
    </cofactor>
</comment>
<evidence type="ECO:0000256" key="2">
    <source>
        <dbReference type="ARBA" id="ARBA00007532"/>
    </source>
</evidence>
<dbReference type="Gene3D" id="3.50.50.60">
    <property type="entry name" value="FAD/NAD(P)-binding domain"/>
    <property type="match status" value="2"/>
</dbReference>
<accession>A0A9D1FX81</accession>
<evidence type="ECO:0000256" key="5">
    <source>
        <dbReference type="ARBA" id="ARBA00023002"/>
    </source>
</evidence>
<dbReference type="Gene3D" id="3.30.390.30">
    <property type="match status" value="1"/>
</dbReference>
<keyword evidence="7" id="KW-1015">Disulfide bond</keyword>
<dbReference type="PROSITE" id="PS00076">
    <property type="entry name" value="PYRIDINE_REDOX_1"/>
    <property type="match status" value="1"/>
</dbReference>
<dbReference type="InterPro" id="IPR016156">
    <property type="entry name" value="FAD/NAD-linked_Rdtase_dimer_sf"/>
</dbReference>
<keyword evidence="8 9" id="KW-0676">Redox-active center</keyword>
<dbReference type="FunFam" id="3.30.390.30:FF:000001">
    <property type="entry name" value="Dihydrolipoyl dehydrogenase"/>
    <property type="match status" value="1"/>
</dbReference>
<organism evidence="12 13">
    <name type="scientific">Candidatus Scatenecus faecavium</name>
    <dbReference type="NCBI Taxonomy" id="2840915"/>
    <lineage>
        <taxon>Bacteria</taxon>
        <taxon>Candidatus Scatenecus</taxon>
    </lineage>
</organism>
<dbReference type="InterPro" id="IPR004099">
    <property type="entry name" value="Pyr_nucl-diS_OxRdtase_dimer"/>
</dbReference>
<evidence type="ECO:0000256" key="3">
    <source>
        <dbReference type="ARBA" id="ARBA00022630"/>
    </source>
</evidence>
<dbReference type="GO" id="GO:0050660">
    <property type="term" value="F:flavin adenine dinucleotide binding"/>
    <property type="evidence" value="ECO:0007669"/>
    <property type="project" value="TreeGrafter"/>
</dbReference>
<comment type="caution">
    <text evidence="12">The sequence shown here is derived from an EMBL/GenBank/DDBJ whole genome shotgun (WGS) entry which is preliminary data.</text>
</comment>
<dbReference type="SUPFAM" id="SSF55424">
    <property type="entry name" value="FAD/NAD-linked reductases, dimerisation (C-terminal) domain"/>
    <property type="match status" value="1"/>
</dbReference>
<dbReference type="PANTHER" id="PTHR22912:SF217">
    <property type="entry name" value="DIHYDROLIPOYL DEHYDROGENASE"/>
    <property type="match status" value="1"/>
</dbReference>
<dbReference type="InterPro" id="IPR036188">
    <property type="entry name" value="FAD/NAD-bd_sf"/>
</dbReference>
<protein>
    <submittedName>
        <fullName evidence="12">NAD(P)/FAD-dependent oxidoreductase</fullName>
    </submittedName>
</protein>
<feature type="domain" description="Pyridine nucleotide-disulphide oxidoreductase dimerisation" evidence="10">
    <location>
        <begin position="310"/>
        <end position="411"/>
    </location>
</feature>
<evidence type="ECO:0000256" key="9">
    <source>
        <dbReference type="RuleBase" id="RU003691"/>
    </source>
</evidence>
<reference evidence="12" key="2">
    <citation type="journal article" date="2021" name="PeerJ">
        <title>Extensive microbial diversity within the chicken gut microbiome revealed by metagenomics and culture.</title>
        <authorList>
            <person name="Gilroy R."/>
            <person name="Ravi A."/>
            <person name="Getino M."/>
            <person name="Pursley I."/>
            <person name="Horton D.L."/>
            <person name="Alikhan N.F."/>
            <person name="Baker D."/>
            <person name="Gharbi K."/>
            <person name="Hall N."/>
            <person name="Watson M."/>
            <person name="Adriaenssens E.M."/>
            <person name="Foster-Nyarko E."/>
            <person name="Jarju S."/>
            <person name="Secka A."/>
            <person name="Antonio M."/>
            <person name="Oren A."/>
            <person name="Chaudhuri R.R."/>
            <person name="La Ragione R."/>
            <person name="Hildebrand F."/>
            <person name="Pallen M.J."/>
        </authorList>
    </citation>
    <scope>NUCLEOTIDE SEQUENCE</scope>
    <source>
        <strain evidence="12">CHK152-2994</strain>
    </source>
</reference>
<evidence type="ECO:0000259" key="11">
    <source>
        <dbReference type="Pfam" id="PF07992"/>
    </source>
</evidence>
<sequence length="419" mass="45279">MKYDFGIIGGGPAGYTAAFQARKAGKTVVLFEKDLIGGVCLNRGCIPTKTILHSAELFEEMKNSACLGIETEGVKVDFEKVMAHKDEVVAKIRKNLELALKNSGTVVIKEAAEIINSHTISTGNEVYECGEIICATGSKAAIPPGFNFDGKFILSSDDILNLKTLPKSVVITGSGAIGTEWARIFSSFGVEVTVVELAGHLLPLADIEVSKRLERIFKSKKIKFFTSTSVEKIDCNSGANANDCKVTLSNGENISADFILMATGRKPVEQKKIDGVKYLGDVYGSIQLAHFAIKQAFSETSQIPFCEGLIPSVIYGNPEIAWVGVREQDLEAGTYQKSTYLVSALGKSHCDNSTDGFIKLLAQNGRIIGAHIVSKEASALIHEVIIAMQNKIPVEKLKEVCFAHPTYSEGIFECLCALK</sequence>
<dbReference type="PRINTS" id="PR00368">
    <property type="entry name" value="FADPNR"/>
</dbReference>
<dbReference type="InterPro" id="IPR050151">
    <property type="entry name" value="Class-I_Pyr_Nuc-Dis_Oxidored"/>
</dbReference>
<dbReference type="GO" id="GO:0006103">
    <property type="term" value="P:2-oxoglutarate metabolic process"/>
    <property type="evidence" value="ECO:0007669"/>
    <property type="project" value="TreeGrafter"/>
</dbReference>
<keyword evidence="6" id="KW-0520">NAD</keyword>
<dbReference type="AlphaFoldDB" id="A0A9D1FX81"/>
<dbReference type="InterPro" id="IPR012999">
    <property type="entry name" value="Pyr_OxRdtase_I_AS"/>
</dbReference>
<evidence type="ECO:0000256" key="6">
    <source>
        <dbReference type="ARBA" id="ARBA00023027"/>
    </source>
</evidence>
<dbReference type="Proteomes" id="UP000824139">
    <property type="component" value="Unassembled WGS sequence"/>
</dbReference>